<dbReference type="AlphaFoldDB" id="A0A1I0TRM4"/>
<reference evidence="3" key="1">
    <citation type="submission" date="2016-10" db="EMBL/GenBank/DDBJ databases">
        <authorList>
            <person name="Varghese N."/>
            <person name="Submissions S."/>
        </authorList>
    </citation>
    <scope>NUCLEOTIDE SEQUENCE [LARGE SCALE GENOMIC DNA]</scope>
    <source>
        <strain evidence="3">DSM 18130</strain>
    </source>
</reference>
<dbReference type="InterPro" id="IPR051531">
    <property type="entry name" value="N-acetyltransferase"/>
</dbReference>
<dbReference type="Proteomes" id="UP000198836">
    <property type="component" value="Unassembled WGS sequence"/>
</dbReference>
<dbReference type="InterPro" id="IPR032710">
    <property type="entry name" value="NTF2-like_dom_sf"/>
</dbReference>
<dbReference type="OrthoDB" id="9798081at2"/>
<protein>
    <submittedName>
        <fullName evidence="2">Protein N-acetyltransferase, RimJ/RimL family</fullName>
    </submittedName>
</protein>
<dbReference type="InterPro" id="IPR016181">
    <property type="entry name" value="Acyl_CoA_acyltransferase"/>
</dbReference>
<proteinExistence type="predicted"/>
<dbReference type="PANTHER" id="PTHR43792:SF1">
    <property type="entry name" value="N-ACETYLTRANSFERASE DOMAIN-CONTAINING PROTEIN"/>
    <property type="match status" value="1"/>
</dbReference>
<dbReference type="PANTHER" id="PTHR43792">
    <property type="entry name" value="GNAT FAMILY, PUTATIVE (AFU_ORTHOLOGUE AFUA_3G00765)-RELATED-RELATED"/>
    <property type="match status" value="1"/>
</dbReference>
<dbReference type="Gene3D" id="3.40.630.30">
    <property type="match status" value="1"/>
</dbReference>
<dbReference type="PROSITE" id="PS51186">
    <property type="entry name" value="GNAT"/>
    <property type="match status" value="1"/>
</dbReference>
<evidence type="ECO:0000313" key="2">
    <source>
        <dbReference type="EMBL" id="SFA54409.1"/>
    </source>
</evidence>
<dbReference type="EMBL" id="FOJM01000013">
    <property type="protein sequence ID" value="SFA54409.1"/>
    <property type="molecule type" value="Genomic_DNA"/>
</dbReference>
<organism evidence="2 3">
    <name type="scientific">Pedobacter suwonensis</name>
    <dbReference type="NCBI Taxonomy" id="332999"/>
    <lineage>
        <taxon>Bacteria</taxon>
        <taxon>Pseudomonadati</taxon>
        <taxon>Bacteroidota</taxon>
        <taxon>Sphingobacteriia</taxon>
        <taxon>Sphingobacteriales</taxon>
        <taxon>Sphingobacteriaceae</taxon>
        <taxon>Pedobacter</taxon>
    </lineage>
</organism>
<evidence type="ECO:0000313" key="3">
    <source>
        <dbReference type="Proteomes" id="UP000198836"/>
    </source>
</evidence>
<dbReference type="RefSeq" id="WP_090985568.1">
    <property type="nucleotide sequence ID" value="NZ_FOJM01000013.1"/>
</dbReference>
<name>A0A1I0TRM4_9SPHI</name>
<keyword evidence="2" id="KW-0808">Transferase</keyword>
<dbReference type="InterPro" id="IPR000182">
    <property type="entry name" value="GNAT_dom"/>
</dbReference>
<evidence type="ECO:0000259" key="1">
    <source>
        <dbReference type="PROSITE" id="PS51186"/>
    </source>
</evidence>
<sequence length="296" mass="34245">MIKKEILTDRLILRELETHDHSFIFQLVNSAGWLEFIGDRKIKTDEDALAYVEKIIANPLVKYWVVKLKANDLPLGIITLIKRDDLEYYDIGFAFLPGHTGVGYAYEATSAVLDMLPDSILTNKILAITTVRNSRSVKLLEKLKFKYERQVDIAGKTMLQYALSTDEIQIGKITRSFFKLFDNTLNEPDFAPVYQLCTTSASIIRKSAIHADVYGLESFIEPRRKILTDGTLQQFKEFEIYEETRIIGNIAQRYSKYRKHGTLNGVYFEGRGHKFFHFMKEAGEWKIAHVIWEDEV</sequence>
<dbReference type="SUPFAM" id="SSF54427">
    <property type="entry name" value="NTF2-like"/>
    <property type="match status" value="1"/>
</dbReference>
<gene>
    <name evidence="2" type="ORF">SAMN04488511_113122</name>
</gene>
<accession>A0A1I0TRM4</accession>
<dbReference type="GO" id="GO:0016747">
    <property type="term" value="F:acyltransferase activity, transferring groups other than amino-acyl groups"/>
    <property type="evidence" value="ECO:0007669"/>
    <property type="project" value="InterPro"/>
</dbReference>
<dbReference type="SUPFAM" id="SSF55729">
    <property type="entry name" value="Acyl-CoA N-acyltransferases (Nat)"/>
    <property type="match status" value="1"/>
</dbReference>
<dbReference type="Pfam" id="PF13302">
    <property type="entry name" value="Acetyltransf_3"/>
    <property type="match status" value="1"/>
</dbReference>
<feature type="domain" description="N-acetyltransferase" evidence="1">
    <location>
        <begin position="11"/>
        <end position="166"/>
    </location>
</feature>
<dbReference type="STRING" id="332999.SAMN04488511_113122"/>
<keyword evidence="3" id="KW-1185">Reference proteome</keyword>